<name>A0A9X6NEP6_HYPEX</name>
<comment type="caution">
    <text evidence="7">The sequence shown here is derived from an EMBL/GenBank/DDBJ whole genome shotgun (WGS) entry which is preliminary data.</text>
</comment>
<protein>
    <recommendedName>
        <fullName evidence="6">Receptor ligand binding region domain-containing protein</fullName>
    </recommendedName>
</protein>
<proteinExistence type="predicted"/>
<dbReference type="GO" id="GO:0016020">
    <property type="term" value="C:membrane"/>
    <property type="evidence" value="ECO:0007669"/>
    <property type="project" value="UniProtKB-SubCell"/>
</dbReference>
<evidence type="ECO:0000313" key="7">
    <source>
        <dbReference type="EMBL" id="OWA51376.1"/>
    </source>
</evidence>
<dbReference type="Proteomes" id="UP000192578">
    <property type="component" value="Unassembled WGS sequence"/>
</dbReference>
<dbReference type="Pfam" id="PF01094">
    <property type="entry name" value="ANF_receptor"/>
    <property type="match status" value="1"/>
</dbReference>
<accession>A0A9X6NEP6</accession>
<dbReference type="OrthoDB" id="6158579at2759"/>
<dbReference type="EMBL" id="MTYJ01000224">
    <property type="protein sequence ID" value="OWA51376.1"/>
    <property type="molecule type" value="Genomic_DNA"/>
</dbReference>
<dbReference type="SUPFAM" id="SSF53822">
    <property type="entry name" value="Periplasmic binding protein-like I"/>
    <property type="match status" value="1"/>
</dbReference>
<keyword evidence="8" id="KW-1185">Reference proteome</keyword>
<evidence type="ECO:0000256" key="1">
    <source>
        <dbReference type="ARBA" id="ARBA00004370"/>
    </source>
</evidence>
<gene>
    <name evidence="7" type="ORF">BV898_15861</name>
</gene>
<organism evidence="7 8">
    <name type="scientific">Hypsibius exemplaris</name>
    <name type="common">Freshwater tardigrade</name>
    <dbReference type="NCBI Taxonomy" id="2072580"/>
    <lineage>
        <taxon>Eukaryota</taxon>
        <taxon>Metazoa</taxon>
        <taxon>Ecdysozoa</taxon>
        <taxon>Tardigrada</taxon>
        <taxon>Eutardigrada</taxon>
        <taxon>Parachela</taxon>
        <taxon>Hypsibioidea</taxon>
        <taxon>Hypsibiidae</taxon>
        <taxon>Hypsibius</taxon>
    </lineage>
</organism>
<evidence type="ECO:0000256" key="2">
    <source>
        <dbReference type="ARBA" id="ARBA00022692"/>
    </source>
</evidence>
<dbReference type="InterPro" id="IPR001828">
    <property type="entry name" value="ANF_lig-bd_rcpt"/>
</dbReference>
<feature type="transmembrane region" description="Helical" evidence="5">
    <location>
        <begin position="460"/>
        <end position="482"/>
    </location>
</feature>
<sequence length="522" mass="59626">MLCESLPPPRPRGRVNIVSPGYFGWPITTSLSHFAPAIETGLAEVRRKYPHLNWTSEFLLSESFTDCFTLRDNIQYELAKWYYTKPYGDDVLTVIITPGCFESRYLSELAGPWDLLLITSVDYTERMRYRQEYPSYVTTSPLTPVNGVIYCALFATMQWTKLYLLHDTSGAPYYTFQASVLPLSIPANCKVQLTRQQFASNYPNVSQQLQPILRDFNSKSRVLLYFGNATGLRILLIEAEKLNMTSGEHLFVAVTPLDYTAYGNFTWQNMDNDDETVRRAYRAVLLIRLVDITAYSTPPIRRLVQEWRALALNRYNNTELRHNLILPAMMAAYTAVELLAEAIQSASPGGWTKTPPSGKFLADQLLNHTFNLQVGSVRMLGQGQLSHRHLATCFDFQTGCFRTCLISRNTPVTEHLIWERVQDGRWFDGDSFPPNEPVCGFDGHRNSNECTRQSAIWNQWSFGVGLTLLGLVSVSLLGAFLIRRHLREFPSWELNHYFLDFQSSWLISYTTHSVGSDSFDLT</sequence>
<evidence type="ECO:0000256" key="4">
    <source>
        <dbReference type="ARBA" id="ARBA00023136"/>
    </source>
</evidence>
<keyword evidence="3 5" id="KW-1133">Transmembrane helix</keyword>
<evidence type="ECO:0000256" key="3">
    <source>
        <dbReference type="ARBA" id="ARBA00022989"/>
    </source>
</evidence>
<dbReference type="AlphaFoldDB" id="A0A9X6NEP6"/>
<comment type="subcellular location">
    <subcellularLocation>
        <location evidence="1">Membrane</location>
    </subcellularLocation>
</comment>
<dbReference type="Gene3D" id="3.40.50.2300">
    <property type="match status" value="1"/>
</dbReference>
<keyword evidence="4 5" id="KW-0472">Membrane</keyword>
<keyword evidence="2 5" id="KW-0812">Transmembrane</keyword>
<evidence type="ECO:0000313" key="8">
    <source>
        <dbReference type="Proteomes" id="UP000192578"/>
    </source>
</evidence>
<reference evidence="8" key="1">
    <citation type="submission" date="2017-01" db="EMBL/GenBank/DDBJ databases">
        <title>Comparative genomics of anhydrobiosis in the tardigrade Hypsibius dujardini.</title>
        <authorList>
            <person name="Yoshida Y."/>
            <person name="Koutsovoulos G."/>
            <person name="Laetsch D."/>
            <person name="Stevens L."/>
            <person name="Kumar S."/>
            <person name="Horikawa D."/>
            <person name="Ishino K."/>
            <person name="Komine S."/>
            <person name="Tomita M."/>
            <person name="Blaxter M."/>
            <person name="Arakawa K."/>
        </authorList>
    </citation>
    <scope>NUCLEOTIDE SEQUENCE [LARGE SCALE GENOMIC DNA]</scope>
    <source>
        <strain evidence="8">Z151</strain>
    </source>
</reference>
<evidence type="ECO:0000256" key="5">
    <source>
        <dbReference type="SAM" id="Phobius"/>
    </source>
</evidence>
<dbReference type="InterPro" id="IPR028082">
    <property type="entry name" value="Peripla_BP_I"/>
</dbReference>
<evidence type="ECO:0000259" key="6">
    <source>
        <dbReference type="Pfam" id="PF01094"/>
    </source>
</evidence>
<feature type="domain" description="Receptor ligand binding region" evidence="6">
    <location>
        <begin position="91"/>
        <end position="385"/>
    </location>
</feature>